<organism evidence="2 3">
    <name type="scientific">Tritrichomonas foetus</name>
    <dbReference type="NCBI Taxonomy" id="1144522"/>
    <lineage>
        <taxon>Eukaryota</taxon>
        <taxon>Metamonada</taxon>
        <taxon>Parabasalia</taxon>
        <taxon>Tritrichomonadida</taxon>
        <taxon>Tritrichomonadidae</taxon>
        <taxon>Tritrichomonas</taxon>
    </lineage>
</organism>
<feature type="transmembrane region" description="Helical" evidence="1">
    <location>
        <begin position="30"/>
        <end position="54"/>
    </location>
</feature>
<sequence length="226" mass="24727">MNDSIFLRKIEILSIRSFDFMKCSCKLASVIIFSILPPIGVIIGFALATMLLFVWKVHKISGGVAAIVVILLVLGIGLLIFACIGSWCGDIGTRIALGVTHLVFALILIILGSILVGGKETIYKGTRSIFENPLEGNNYDKIINIESTFSCCGWDNRFPHCAFDEDFPDTCHEKFDYILTQYGGIMAVVCFVVAIFFIAGGVLAIVFRTETGQEVPINQSTPALHL</sequence>
<comment type="caution">
    <text evidence="2">The sequence shown here is derived from an EMBL/GenBank/DDBJ whole genome shotgun (WGS) entry which is preliminary data.</text>
</comment>
<reference evidence="2" key="1">
    <citation type="submission" date="2016-10" db="EMBL/GenBank/DDBJ databases">
        <authorList>
            <person name="Benchimol M."/>
            <person name="Almeida L.G."/>
            <person name="Vasconcelos A.T."/>
            <person name="Perreira-Neves A."/>
            <person name="Rosa I.A."/>
            <person name="Tasca T."/>
            <person name="Bogo M.R."/>
            <person name="de Souza W."/>
        </authorList>
    </citation>
    <scope>NUCLEOTIDE SEQUENCE [LARGE SCALE GENOMIC DNA]</scope>
    <source>
        <strain evidence="2">K</strain>
    </source>
</reference>
<feature type="transmembrane region" description="Helical" evidence="1">
    <location>
        <begin position="182"/>
        <end position="207"/>
    </location>
</feature>
<feature type="transmembrane region" description="Helical" evidence="1">
    <location>
        <begin position="60"/>
        <end position="83"/>
    </location>
</feature>
<accession>A0A1J4KTR1</accession>
<keyword evidence="1" id="KW-0812">Transmembrane</keyword>
<gene>
    <name evidence="2" type="ORF">TRFO_14952</name>
</gene>
<evidence type="ECO:0008006" key="4">
    <source>
        <dbReference type="Google" id="ProtNLM"/>
    </source>
</evidence>
<evidence type="ECO:0000313" key="3">
    <source>
        <dbReference type="Proteomes" id="UP000179807"/>
    </source>
</evidence>
<dbReference type="AlphaFoldDB" id="A0A1J4KTR1"/>
<dbReference type="RefSeq" id="XP_068367783.1">
    <property type="nucleotide sequence ID" value="XM_068498112.1"/>
</dbReference>
<dbReference type="EMBL" id="MLAK01000335">
    <property type="protein sequence ID" value="OHT14647.1"/>
    <property type="molecule type" value="Genomic_DNA"/>
</dbReference>
<protein>
    <recommendedName>
        <fullName evidence="4">Tetraspanin family protein</fullName>
    </recommendedName>
</protein>
<evidence type="ECO:0000313" key="2">
    <source>
        <dbReference type="EMBL" id="OHT14647.1"/>
    </source>
</evidence>
<dbReference type="VEuPathDB" id="TrichDB:TRFO_14952"/>
<feature type="transmembrane region" description="Helical" evidence="1">
    <location>
        <begin position="95"/>
        <end position="116"/>
    </location>
</feature>
<evidence type="ECO:0000256" key="1">
    <source>
        <dbReference type="SAM" id="Phobius"/>
    </source>
</evidence>
<name>A0A1J4KTR1_9EUKA</name>
<keyword evidence="1" id="KW-1133">Transmembrane helix</keyword>
<dbReference type="Proteomes" id="UP000179807">
    <property type="component" value="Unassembled WGS sequence"/>
</dbReference>
<keyword evidence="3" id="KW-1185">Reference proteome</keyword>
<keyword evidence="1" id="KW-0472">Membrane</keyword>
<proteinExistence type="predicted"/>
<dbReference type="GeneID" id="94832816"/>